<evidence type="ECO:0000313" key="2">
    <source>
        <dbReference type="Proteomes" id="UP000294257"/>
    </source>
</evidence>
<name>A0A4Q7L642_9PSEU</name>
<reference evidence="1 2" key="1">
    <citation type="submission" date="2019-02" db="EMBL/GenBank/DDBJ databases">
        <title>Genomic Encyclopedia of Type Strains, Phase IV (KMG-IV): sequencing the most valuable type-strain genomes for metagenomic binning, comparative biology and taxonomic classification.</title>
        <authorList>
            <person name="Goeker M."/>
        </authorList>
    </citation>
    <scope>NUCLEOTIDE SEQUENCE [LARGE SCALE GENOMIC DNA]</scope>
    <source>
        <strain evidence="1 2">DSM 101727</strain>
    </source>
</reference>
<dbReference type="EMBL" id="SGWQ01000001">
    <property type="protein sequence ID" value="RZS44716.1"/>
    <property type="molecule type" value="Genomic_DNA"/>
</dbReference>
<proteinExistence type="predicted"/>
<keyword evidence="2" id="KW-1185">Reference proteome</keyword>
<dbReference type="Proteomes" id="UP000294257">
    <property type="component" value="Unassembled WGS sequence"/>
</dbReference>
<evidence type="ECO:0000313" key="1">
    <source>
        <dbReference type="EMBL" id="RZS44716.1"/>
    </source>
</evidence>
<sequence length="468" mass="52331">MPTFLVLTFPWGRYHATPWGRHVNEGAVEIPPSPWRLLRALYAVWQTRVPELSEDVVHGLLNELAAPPIFHVPRHELSHTRHYYPDVAHRNGKGSVDRTLDAFAVMARGASLAAEWPFELNDEHAAALSRLASSIPYFGRADSLCTGSAPAQWTPNDHETWVPLDVATTVDQDAETSTVLAAEKPLRLDSLTARPVDIRRGGLLFPSGSRLVGYQRLAPLPAPRPRRAPGRPEPKAIRFTIAQSGLPPETDALVYTDLLRQAALHKLGKARWERQHSMLSGKTAAGEPLTGHRHAHYLPVLTSERRLGGLMVWVPDGLPHDEADALTRVMELNGRTVRRAVRVRVDAVGDSAAGLCRPSREWVSVTPFTPTRYPKAKQSWHEFLNAEIARELSMRNITVEPAVEIIDRDWRAFRRYRPSARLRQNRSHGQANRPSEFLRLRFDEPVAGPVALGHLSHFGLGLFTPAEE</sequence>
<dbReference type="OrthoDB" id="9787885at2"/>
<organism evidence="1 2">
    <name type="scientific">Herbihabitans rhizosphaerae</name>
    <dbReference type="NCBI Taxonomy" id="1872711"/>
    <lineage>
        <taxon>Bacteria</taxon>
        <taxon>Bacillati</taxon>
        <taxon>Actinomycetota</taxon>
        <taxon>Actinomycetes</taxon>
        <taxon>Pseudonocardiales</taxon>
        <taxon>Pseudonocardiaceae</taxon>
        <taxon>Herbihabitans</taxon>
    </lineage>
</organism>
<dbReference type="RefSeq" id="WP_130342363.1">
    <property type="nucleotide sequence ID" value="NZ_SGWQ01000001.1"/>
</dbReference>
<comment type="caution">
    <text evidence="1">The sequence shown here is derived from an EMBL/GenBank/DDBJ whole genome shotgun (WGS) entry which is preliminary data.</text>
</comment>
<gene>
    <name evidence="1" type="ORF">EV193_101593</name>
</gene>
<dbReference type="AlphaFoldDB" id="A0A4Q7L642"/>
<accession>A0A4Q7L642</accession>
<dbReference type="InterPro" id="IPR019089">
    <property type="entry name" value="Cas_GSU0054"/>
</dbReference>
<protein>
    <submittedName>
        <fullName evidence="1">CRISPR-associated protein Csb2</fullName>
    </submittedName>
</protein>
<dbReference type="NCBIfam" id="TIGR02165">
    <property type="entry name" value="cas5_6_GSU0054"/>
    <property type="match status" value="1"/>
</dbReference>